<dbReference type="CDD" id="cd05466">
    <property type="entry name" value="PBP2_LTTR_substrate"/>
    <property type="match status" value="1"/>
</dbReference>
<dbReference type="EMBL" id="CABVQC010000012">
    <property type="protein sequence ID" value="VWB51716.1"/>
    <property type="molecule type" value="Genomic_DNA"/>
</dbReference>
<dbReference type="PANTHER" id="PTHR30419">
    <property type="entry name" value="HTH-TYPE TRANSCRIPTIONAL REGULATOR YBHD"/>
    <property type="match status" value="1"/>
</dbReference>
<sequence>MGVDIVRHGRRYDGLTSEGMRVLAWAQQMYDDCKGLERELSSLRRGMEGHFRLGILPGTSGVAPTLSIALADKIPLLQQSILVSSAATLLQAIRENNLDMALMHLEDIPGDEFDTHLLYRERIFLFHADGEHQPRNTTWEHVLNRRICLLNSGVSEAIQDRLTRCTAQTIRTDSIDVLSAHLATGNYSAVLPQSLAGRLAHVPNLHAIAIDGPMSHSNVGFVAGKNAFEAPSSRALLEMVHTPELADTLQSVISIHRRFQPKADPSHSNLE</sequence>
<dbReference type="GO" id="GO:0006355">
    <property type="term" value="P:regulation of DNA-templated transcription"/>
    <property type="evidence" value="ECO:0007669"/>
    <property type="project" value="TreeGrafter"/>
</dbReference>
<dbReference type="AlphaFoldDB" id="A0A6P2KBA0"/>
<protein>
    <recommendedName>
        <fullName evidence="1">LysR substrate-binding domain-containing protein</fullName>
    </recommendedName>
</protein>
<dbReference type="SUPFAM" id="SSF53850">
    <property type="entry name" value="Periplasmic binding protein-like II"/>
    <property type="match status" value="1"/>
</dbReference>
<feature type="domain" description="LysR substrate-binding" evidence="1">
    <location>
        <begin position="45"/>
        <end position="241"/>
    </location>
</feature>
<reference evidence="2 3" key="1">
    <citation type="submission" date="2019-09" db="EMBL/GenBank/DDBJ databases">
        <authorList>
            <person name="Depoorter E."/>
        </authorList>
    </citation>
    <scope>NUCLEOTIDE SEQUENCE [LARGE SCALE GENOMIC DNA]</scope>
    <source>
        <strain evidence="2">LMG 13014</strain>
    </source>
</reference>
<evidence type="ECO:0000313" key="3">
    <source>
        <dbReference type="Proteomes" id="UP000494261"/>
    </source>
</evidence>
<dbReference type="Pfam" id="PF03466">
    <property type="entry name" value="LysR_substrate"/>
    <property type="match status" value="1"/>
</dbReference>
<dbReference type="InterPro" id="IPR050950">
    <property type="entry name" value="HTH-type_LysR_regulators"/>
</dbReference>
<gene>
    <name evidence="2" type="ORF">BLA13014_02250</name>
</gene>
<accession>A0A6P2KBA0</accession>
<dbReference type="Proteomes" id="UP000494261">
    <property type="component" value="Unassembled WGS sequence"/>
</dbReference>
<dbReference type="InterPro" id="IPR005119">
    <property type="entry name" value="LysR_subst-bd"/>
</dbReference>
<organism evidence="2 3">
    <name type="scientific">Burkholderia aenigmatica</name>
    <dbReference type="NCBI Taxonomy" id="2015348"/>
    <lineage>
        <taxon>Bacteria</taxon>
        <taxon>Pseudomonadati</taxon>
        <taxon>Pseudomonadota</taxon>
        <taxon>Betaproteobacteria</taxon>
        <taxon>Burkholderiales</taxon>
        <taxon>Burkholderiaceae</taxon>
        <taxon>Burkholderia</taxon>
        <taxon>Burkholderia cepacia complex</taxon>
    </lineage>
</organism>
<evidence type="ECO:0000259" key="1">
    <source>
        <dbReference type="Pfam" id="PF03466"/>
    </source>
</evidence>
<name>A0A6P2KBA0_9BURK</name>
<proteinExistence type="predicted"/>
<dbReference type="GO" id="GO:0005829">
    <property type="term" value="C:cytosol"/>
    <property type="evidence" value="ECO:0007669"/>
    <property type="project" value="TreeGrafter"/>
</dbReference>
<dbReference type="PANTHER" id="PTHR30419:SF31">
    <property type="entry name" value="BLR3139 PROTEIN"/>
    <property type="match status" value="1"/>
</dbReference>
<evidence type="ECO:0000313" key="2">
    <source>
        <dbReference type="EMBL" id="VWB51716.1"/>
    </source>
</evidence>
<dbReference type="Gene3D" id="3.40.190.290">
    <property type="match status" value="1"/>
</dbReference>